<dbReference type="PANTHER" id="PTHR43507">
    <property type="entry name" value="NADH-UBIQUINONE OXIDOREDUCTASE CHAIN 4"/>
    <property type="match status" value="1"/>
</dbReference>
<comment type="subcellular location">
    <subcellularLocation>
        <location evidence="2 17">Mitochondrion membrane</location>
        <topology evidence="2 17">Multi-pass membrane protein</topology>
    </subcellularLocation>
</comment>
<keyword evidence="15 17" id="KW-0472">Membrane</keyword>
<evidence type="ECO:0000256" key="13">
    <source>
        <dbReference type="ARBA" id="ARBA00023075"/>
    </source>
</evidence>
<name>A0A8A0Y2X7_9NEOP</name>
<feature type="transmembrane region" description="Helical" evidence="17">
    <location>
        <begin position="296"/>
        <end position="318"/>
    </location>
</feature>
<dbReference type="InterPro" id="IPR003918">
    <property type="entry name" value="NADH_UbQ_OxRdtase"/>
</dbReference>
<evidence type="ECO:0000256" key="17">
    <source>
        <dbReference type="RuleBase" id="RU003297"/>
    </source>
</evidence>
<evidence type="ECO:0000256" key="5">
    <source>
        <dbReference type="ARBA" id="ARBA00021006"/>
    </source>
</evidence>
<keyword evidence="8 17" id="KW-0812">Transmembrane</keyword>
<feature type="transmembrane region" description="Helical" evidence="17">
    <location>
        <begin position="7"/>
        <end position="35"/>
    </location>
</feature>
<evidence type="ECO:0000256" key="11">
    <source>
        <dbReference type="ARBA" id="ARBA00022989"/>
    </source>
</evidence>
<keyword evidence="11 17" id="KW-1133">Transmembrane helix</keyword>
<proteinExistence type="inferred from homology"/>
<dbReference type="GO" id="GO:0048039">
    <property type="term" value="F:ubiquinone binding"/>
    <property type="evidence" value="ECO:0007669"/>
    <property type="project" value="TreeGrafter"/>
</dbReference>
<organism evidence="19">
    <name type="scientific">Thrips hawaiiensis</name>
    <dbReference type="NCBI Taxonomy" id="163894"/>
    <lineage>
        <taxon>Eukaryota</taxon>
        <taxon>Metazoa</taxon>
        <taxon>Ecdysozoa</taxon>
        <taxon>Arthropoda</taxon>
        <taxon>Hexapoda</taxon>
        <taxon>Insecta</taxon>
        <taxon>Pterygota</taxon>
        <taxon>Neoptera</taxon>
        <taxon>Paraneoptera</taxon>
        <taxon>Thysanoptera</taxon>
        <taxon>Terebrantia</taxon>
        <taxon>Thripoidea</taxon>
        <taxon>Thripidae</taxon>
        <taxon>Thrips</taxon>
    </lineage>
</organism>
<evidence type="ECO:0000256" key="15">
    <source>
        <dbReference type="ARBA" id="ARBA00023136"/>
    </source>
</evidence>
<feature type="transmembrane region" description="Helical" evidence="17">
    <location>
        <begin position="244"/>
        <end position="262"/>
    </location>
</feature>
<dbReference type="AlphaFoldDB" id="A0A8A0Y2X7"/>
<comment type="function">
    <text evidence="1">Core subunit of the mitochondrial membrane respiratory chain NADH dehydrogenase (Complex I) that is believed to belong to the minimal assembly required for catalysis. Complex I functions in the transfer of electrons from NADH to the respiratory chain. The immediate electron acceptor for the enzyme is believed to be ubiquinone.</text>
</comment>
<feature type="transmembrane region" description="Helical" evidence="17">
    <location>
        <begin position="269"/>
        <end position="290"/>
    </location>
</feature>
<evidence type="ECO:0000256" key="16">
    <source>
        <dbReference type="ARBA" id="ARBA00049551"/>
    </source>
</evidence>
<comment type="catalytic activity">
    <reaction evidence="16 17">
        <text>a ubiquinone + NADH + 5 H(+)(in) = a ubiquinol + NAD(+) + 4 H(+)(out)</text>
        <dbReference type="Rhea" id="RHEA:29091"/>
        <dbReference type="Rhea" id="RHEA-COMP:9565"/>
        <dbReference type="Rhea" id="RHEA-COMP:9566"/>
        <dbReference type="ChEBI" id="CHEBI:15378"/>
        <dbReference type="ChEBI" id="CHEBI:16389"/>
        <dbReference type="ChEBI" id="CHEBI:17976"/>
        <dbReference type="ChEBI" id="CHEBI:57540"/>
        <dbReference type="ChEBI" id="CHEBI:57945"/>
        <dbReference type="EC" id="7.1.1.2"/>
    </reaction>
</comment>
<dbReference type="GO" id="GO:0042773">
    <property type="term" value="P:ATP synthesis coupled electron transport"/>
    <property type="evidence" value="ECO:0007669"/>
    <property type="project" value="InterPro"/>
</dbReference>
<feature type="transmembrane region" description="Helical" evidence="17">
    <location>
        <begin position="179"/>
        <end position="201"/>
    </location>
</feature>
<evidence type="ECO:0000256" key="12">
    <source>
        <dbReference type="ARBA" id="ARBA00023027"/>
    </source>
</evidence>
<dbReference type="EMBL" id="MW582621">
    <property type="protein sequence ID" value="QSQ87290.1"/>
    <property type="molecule type" value="Genomic_DNA"/>
</dbReference>
<dbReference type="GO" id="GO:0008137">
    <property type="term" value="F:NADH dehydrogenase (ubiquinone) activity"/>
    <property type="evidence" value="ECO:0007669"/>
    <property type="project" value="UniProtKB-UniRule"/>
</dbReference>
<keyword evidence="12 17" id="KW-0520">NAD</keyword>
<evidence type="ECO:0000256" key="10">
    <source>
        <dbReference type="ARBA" id="ARBA00022982"/>
    </source>
</evidence>
<feature type="transmembrane region" description="Helical" evidence="17">
    <location>
        <begin position="416"/>
        <end position="433"/>
    </location>
</feature>
<feature type="transmembrane region" description="Helical" evidence="17">
    <location>
        <begin position="213"/>
        <end position="232"/>
    </location>
</feature>
<dbReference type="Pfam" id="PF00361">
    <property type="entry name" value="Proton_antipo_M"/>
    <property type="match status" value="1"/>
</dbReference>
<feature type="transmembrane region" description="Helical" evidence="17">
    <location>
        <begin position="55"/>
        <end position="73"/>
    </location>
</feature>
<comment type="similarity">
    <text evidence="3 17">Belongs to the complex I subunit 4 family.</text>
</comment>
<evidence type="ECO:0000256" key="9">
    <source>
        <dbReference type="ARBA" id="ARBA00022967"/>
    </source>
</evidence>
<feature type="domain" description="NADH:quinone oxidoreductase/Mrp antiporter transmembrane" evidence="18">
    <location>
        <begin position="105"/>
        <end position="386"/>
    </location>
</feature>
<geneLocation type="mitochondrion" evidence="19"/>
<evidence type="ECO:0000256" key="6">
    <source>
        <dbReference type="ARBA" id="ARBA00022448"/>
    </source>
</evidence>
<comment type="function">
    <text evidence="17">Core subunit of the mitochondrial membrane respiratory chain NADH dehydrogenase (Complex I) which catalyzes electron transfer from NADH through the respiratory chain, using ubiquinone as an electron acceptor. Essential for the catalytic activity and assembly of complex I.</text>
</comment>
<sequence length="439" mass="51359">MLVFLSFFFVLFVGMLGYIGWMHYLILILFIYPSMNFLSFNLSFFSKNSFVCLDFFSFLMLILTFWIVFLSIISSLKINLEKSSMFFLLMISSLFVVLFMFFVVNNIFFFFFFFESSLIPTLVIIIGWGGKVEKIKSGYYLFFYTLFGSMPMLMSIFFLKVENFSLSFYFLEMSNFVVLIYLFAVISFLIKMPMFLVHSWLPKAHVEAPLSGSMVLAGVLLKMGGYGMYRFFFIYKNFLYLNSIWMYISVWGGIVSSMICLRQVDLKSIIAYSSVSHMSLVIMGLFSFSFSSLVGSLMLMVAHGLCSSGLFFLANVLYERSGTRSIFLNKGMMSIFPSLSIWWFIFCSFNMACPPSLNLISEIFLMNGLISWSFVFVWFLMFLSFLGGVYNLFLFSFCNHGVLNSSIFFFNSTYFLEYYILYMHFFPIFFFFLKLDMFY</sequence>
<dbReference type="InterPro" id="IPR001750">
    <property type="entry name" value="ND/Mrp_TM"/>
</dbReference>
<feature type="transmembrane region" description="Helical" evidence="17">
    <location>
        <begin position="109"/>
        <end position="129"/>
    </location>
</feature>
<evidence type="ECO:0000259" key="18">
    <source>
        <dbReference type="Pfam" id="PF00361"/>
    </source>
</evidence>
<dbReference type="PANTHER" id="PTHR43507:SF20">
    <property type="entry name" value="NADH-UBIQUINONE OXIDOREDUCTASE CHAIN 4"/>
    <property type="match status" value="1"/>
</dbReference>
<keyword evidence="9" id="KW-1278">Translocase</keyword>
<keyword evidence="6 17" id="KW-0813">Transport</keyword>
<dbReference type="GO" id="GO:0015990">
    <property type="term" value="P:electron transport coupled proton transport"/>
    <property type="evidence" value="ECO:0007669"/>
    <property type="project" value="TreeGrafter"/>
</dbReference>
<dbReference type="GO" id="GO:0031966">
    <property type="term" value="C:mitochondrial membrane"/>
    <property type="evidence" value="ECO:0007669"/>
    <property type="project" value="UniProtKB-SubCell"/>
</dbReference>
<feature type="transmembrane region" description="Helical" evidence="17">
    <location>
        <begin position="141"/>
        <end position="159"/>
    </location>
</feature>
<dbReference type="PRINTS" id="PR01437">
    <property type="entry name" value="NUOXDRDTASE4"/>
</dbReference>
<dbReference type="GO" id="GO:0003954">
    <property type="term" value="F:NADH dehydrogenase activity"/>
    <property type="evidence" value="ECO:0007669"/>
    <property type="project" value="TreeGrafter"/>
</dbReference>
<keyword evidence="10 17" id="KW-0249">Electron transport</keyword>
<evidence type="ECO:0000256" key="7">
    <source>
        <dbReference type="ARBA" id="ARBA00022660"/>
    </source>
</evidence>
<keyword evidence="7 17" id="KW-0679">Respiratory chain</keyword>
<gene>
    <name evidence="19" type="primary">nad4</name>
</gene>
<evidence type="ECO:0000256" key="8">
    <source>
        <dbReference type="ARBA" id="ARBA00022692"/>
    </source>
</evidence>
<dbReference type="EC" id="7.1.1.2" evidence="4 17"/>
<reference evidence="19" key="1">
    <citation type="submission" date="2021-02" db="EMBL/GenBank/DDBJ databases">
        <title>Complete mitochondrial genome sequence for the Thrips hawaiiensis (Thysanoptera: Thripidae).</title>
        <authorList>
            <person name="Wang Y."/>
        </authorList>
    </citation>
    <scope>NUCLEOTIDE SEQUENCE</scope>
</reference>
<evidence type="ECO:0000256" key="2">
    <source>
        <dbReference type="ARBA" id="ARBA00004225"/>
    </source>
</evidence>
<accession>A0A8A0Y2X7</accession>
<feature type="transmembrane region" description="Helical" evidence="17">
    <location>
        <begin position="339"/>
        <end position="357"/>
    </location>
</feature>
<keyword evidence="14 17" id="KW-0496">Mitochondrion</keyword>
<feature type="transmembrane region" description="Helical" evidence="17">
    <location>
        <begin position="85"/>
        <end position="103"/>
    </location>
</feature>
<evidence type="ECO:0000256" key="1">
    <source>
        <dbReference type="ARBA" id="ARBA00003257"/>
    </source>
</evidence>
<evidence type="ECO:0000313" key="19">
    <source>
        <dbReference type="EMBL" id="QSQ87290.1"/>
    </source>
</evidence>
<evidence type="ECO:0000256" key="4">
    <source>
        <dbReference type="ARBA" id="ARBA00012944"/>
    </source>
</evidence>
<keyword evidence="13 17" id="KW-0830">Ubiquinone</keyword>
<protein>
    <recommendedName>
        <fullName evidence="5 17">NADH-ubiquinone oxidoreductase chain 4</fullName>
        <ecNumber evidence="4 17">7.1.1.2</ecNumber>
    </recommendedName>
</protein>
<evidence type="ECO:0000256" key="3">
    <source>
        <dbReference type="ARBA" id="ARBA00009025"/>
    </source>
</evidence>
<evidence type="ECO:0000256" key="14">
    <source>
        <dbReference type="ARBA" id="ARBA00023128"/>
    </source>
</evidence>